<evidence type="ECO:0000313" key="3">
    <source>
        <dbReference type="Proteomes" id="UP000663889"/>
    </source>
</evidence>
<keyword evidence="1" id="KW-0732">Signal</keyword>
<dbReference type="Gene3D" id="3.30.420.40">
    <property type="match status" value="1"/>
</dbReference>
<accession>A0A814KF93</accession>
<feature type="chain" id="PRO_5032380414" evidence="1">
    <location>
        <begin position="20"/>
        <end position="142"/>
    </location>
</feature>
<reference evidence="2" key="1">
    <citation type="submission" date="2021-02" db="EMBL/GenBank/DDBJ databases">
        <authorList>
            <person name="Nowell W R."/>
        </authorList>
    </citation>
    <scope>NUCLEOTIDE SEQUENCE</scope>
</reference>
<evidence type="ECO:0000256" key="1">
    <source>
        <dbReference type="SAM" id="SignalP"/>
    </source>
</evidence>
<dbReference type="EMBL" id="CAJNOU010000629">
    <property type="protein sequence ID" value="CAF1051711.1"/>
    <property type="molecule type" value="Genomic_DNA"/>
</dbReference>
<comment type="caution">
    <text evidence="2">The sequence shown here is derived from an EMBL/GenBank/DDBJ whole genome shotgun (WGS) entry which is preliminary data.</text>
</comment>
<dbReference type="AlphaFoldDB" id="A0A814KF93"/>
<dbReference type="Proteomes" id="UP000663889">
    <property type="component" value="Unassembled WGS sequence"/>
</dbReference>
<name>A0A814KF93_9BILA</name>
<evidence type="ECO:0000313" key="2">
    <source>
        <dbReference type="EMBL" id="CAF1051711.1"/>
    </source>
</evidence>
<gene>
    <name evidence="2" type="ORF">SEV965_LOCUS13374</name>
</gene>
<proteinExistence type="predicted"/>
<sequence>MSRCIVFICSVPFPSIVLLASEGHCTLGIVEDIDKFHRLDEAFDKSAHEMALHEHPLVQDMTGGAAIGYLACEGDEKQYQSITSKYSAKTKDYSFSFGSSNIDEPKSKGFAACIQASIVRHIETLVHQAILFCDIIQKPQWK</sequence>
<feature type="signal peptide" evidence="1">
    <location>
        <begin position="1"/>
        <end position="19"/>
    </location>
</feature>
<organism evidence="2 3">
    <name type="scientific">Rotaria sordida</name>
    <dbReference type="NCBI Taxonomy" id="392033"/>
    <lineage>
        <taxon>Eukaryota</taxon>
        <taxon>Metazoa</taxon>
        <taxon>Spiralia</taxon>
        <taxon>Gnathifera</taxon>
        <taxon>Rotifera</taxon>
        <taxon>Eurotatoria</taxon>
        <taxon>Bdelloidea</taxon>
        <taxon>Philodinida</taxon>
        <taxon>Philodinidae</taxon>
        <taxon>Rotaria</taxon>
    </lineage>
</organism>
<protein>
    <submittedName>
        <fullName evidence="2">Uncharacterized protein</fullName>
    </submittedName>
</protein>